<evidence type="ECO:0000256" key="3">
    <source>
        <dbReference type="ARBA" id="ARBA00022840"/>
    </source>
</evidence>
<dbReference type="Pfam" id="PF09821">
    <property type="entry name" value="AAA_assoc_C"/>
    <property type="match status" value="1"/>
</dbReference>
<name>A0AA41PZW0_9ACTN</name>
<dbReference type="Pfam" id="PF00005">
    <property type="entry name" value="ABC_tran"/>
    <property type="match status" value="1"/>
</dbReference>
<reference evidence="6" key="1">
    <citation type="submission" date="2022-01" db="EMBL/GenBank/DDBJ databases">
        <title>Genome-Based Taxonomic Classification of the Phylum Actinobacteria.</title>
        <authorList>
            <person name="Gao Y."/>
        </authorList>
    </citation>
    <scope>NUCLEOTIDE SEQUENCE</scope>
    <source>
        <strain evidence="6">KLBMP 8922</strain>
    </source>
</reference>
<keyword evidence="2" id="KW-0547">Nucleotide-binding</keyword>
<dbReference type="SUPFAM" id="SSF52540">
    <property type="entry name" value="P-loop containing nucleoside triphosphate hydrolases"/>
    <property type="match status" value="1"/>
</dbReference>
<dbReference type="Proteomes" id="UP001165378">
    <property type="component" value="Unassembled WGS sequence"/>
</dbReference>
<sequence length="461" mass="49206">MALRLLTKHSAHLGAADAPITAPAGRPAPVRGEVLLRTRDLVKSYPGPDRDLPVLGGVDLDIKDGEIVALLGRSGSGKSTLLRLLAGLVAPTSGEVSYRGTPLTGANPGTAMVFQSFALLPWLTVQQNVETGLEARGVPARERAAAARAALDRVGLDGFESAYPKELSGGMRQRVGFARALVVRPDVLLMDEPFSALDVLTGQNLRGDLMELWAAGEFPTRAAVLVTHNIEEAVTMADRIVVLGARPYGHITAEFDIPLAHPRERGTPQFDALVDAVYRTMTGHSDGSARTRPAAKPGHRTISNTPLPAASVDGIAGLAELLCREHGSADLSDLAERLGLEHRDLLPLVAALDLLGFAVVDGDDLCLTLAGQDFATADVQLSKEAFSAAALGVPLVRLIVTSLRHSDAPLRAGFFRDLLAHHWTRERAAGQLDTATDWGRYAELYAYDADREEYTLDPAAR</sequence>
<evidence type="ECO:0000256" key="2">
    <source>
        <dbReference type="ARBA" id="ARBA00022741"/>
    </source>
</evidence>
<dbReference type="GO" id="GO:0005524">
    <property type="term" value="F:ATP binding"/>
    <property type="evidence" value="ECO:0007669"/>
    <property type="project" value="UniProtKB-KW"/>
</dbReference>
<dbReference type="InterPro" id="IPR003593">
    <property type="entry name" value="AAA+_ATPase"/>
</dbReference>
<feature type="domain" description="ABC transporter" evidence="5">
    <location>
        <begin position="36"/>
        <end position="270"/>
    </location>
</feature>
<dbReference type="InterPro" id="IPR050166">
    <property type="entry name" value="ABC_transporter_ATP-bind"/>
</dbReference>
<dbReference type="InterPro" id="IPR018632">
    <property type="entry name" value="AAA-associated_dom_C"/>
</dbReference>
<keyword evidence="1" id="KW-0813">Transport</keyword>
<dbReference type="CDD" id="cd03293">
    <property type="entry name" value="ABC_NrtD_SsuB_transporters"/>
    <property type="match status" value="1"/>
</dbReference>
<dbReference type="PANTHER" id="PTHR42788:SF13">
    <property type="entry name" value="ALIPHATIC SULFONATES IMPORT ATP-BINDING PROTEIN SSUB"/>
    <property type="match status" value="1"/>
</dbReference>
<dbReference type="SMART" id="SM00382">
    <property type="entry name" value="AAA"/>
    <property type="match status" value="1"/>
</dbReference>
<comment type="caution">
    <text evidence="6">The sequence shown here is derived from an EMBL/GenBank/DDBJ whole genome shotgun (WGS) entry which is preliminary data.</text>
</comment>
<dbReference type="AlphaFoldDB" id="A0AA41PZW0"/>
<evidence type="ECO:0000256" key="1">
    <source>
        <dbReference type="ARBA" id="ARBA00022448"/>
    </source>
</evidence>
<dbReference type="PANTHER" id="PTHR42788">
    <property type="entry name" value="TAURINE IMPORT ATP-BINDING PROTEIN-RELATED"/>
    <property type="match status" value="1"/>
</dbReference>
<evidence type="ECO:0000256" key="4">
    <source>
        <dbReference type="SAM" id="MobiDB-lite"/>
    </source>
</evidence>
<organism evidence="6 7">
    <name type="scientific">Yinghuangia soli</name>
    <dbReference type="NCBI Taxonomy" id="2908204"/>
    <lineage>
        <taxon>Bacteria</taxon>
        <taxon>Bacillati</taxon>
        <taxon>Actinomycetota</taxon>
        <taxon>Actinomycetes</taxon>
        <taxon>Kitasatosporales</taxon>
        <taxon>Streptomycetaceae</taxon>
        <taxon>Yinghuangia</taxon>
    </lineage>
</organism>
<evidence type="ECO:0000313" key="7">
    <source>
        <dbReference type="Proteomes" id="UP001165378"/>
    </source>
</evidence>
<gene>
    <name evidence="6" type="ORF">LZ495_09790</name>
</gene>
<evidence type="ECO:0000313" key="6">
    <source>
        <dbReference type="EMBL" id="MCF2527502.1"/>
    </source>
</evidence>
<dbReference type="RefSeq" id="WP_235051652.1">
    <property type="nucleotide sequence ID" value="NZ_JAKFHA010000004.1"/>
</dbReference>
<dbReference type="EMBL" id="JAKFHA010000004">
    <property type="protein sequence ID" value="MCF2527502.1"/>
    <property type="molecule type" value="Genomic_DNA"/>
</dbReference>
<dbReference type="InterPro" id="IPR027417">
    <property type="entry name" value="P-loop_NTPase"/>
</dbReference>
<keyword evidence="3 6" id="KW-0067">ATP-binding</keyword>
<accession>A0AA41PZW0</accession>
<evidence type="ECO:0000259" key="5">
    <source>
        <dbReference type="PROSITE" id="PS50893"/>
    </source>
</evidence>
<keyword evidence="7" id="KW-1185">Reference proteome</keyword>
<proteinExistence type="predicted"/>
<dbReference type="GO" id="GO:0016887">
    <property type="term" value="F:ATP hydrolysis activity"/>
    <property type="evidence" value="ECO:0007669"/>
    <property type="project" value="InterPro"/>
</dbReference>
<dbReference type="PROSITE" id="PS00211">
    <property type="entry name" value="ABC_TRANSPORTER_1"/>
    <property type="match status" value="1"/>
</dbReference>
<dbReference type="InterPro" id="IPR017871">
    <property type="entry name" value="ABC_transporter-like_CS"/>
</dbReference>
<dbReference type="PROSITE" id="PS50893">
    <property type="entry name" value="ABC_TRANSPORTER_2"/>
    <property type="match status" value="1"/>
</dbReference>
<protein>
    <submittedName>
        <fullName evidence="6">Nitrate/sulfonate/bicarbonate ABC transporter ATP-binding protein</fullName>
    </submittedName>
</protein>
<feature type="region of interest" description="Disordered" evidence="4">
    <location>
        <begin position="284"/>
        <end position="303"/>
    </location>
</feature>
<dbReference type="InterPro" id="IPR003439">
    <property type="entry name" value="ABC_transporter-like_ATP-bd"/>
</dbReference>
<dbReference type="Gene3D" id="3.40.50.300">
    <property type="entry name" value="P-loop containing nucleotide triphosphate hydrolases"/>
    <property type="match status" value="1"/>
</dbReference>